<dbReference type="RefSeq" id="WP_018063882.1">
    <property type="nucleotide sequence ID" value="NZ_AQWH01000005.1"/>
</dbReference>
<protein>
    <submittedName>
        <fullName evidence="1">Phosphate/phosphite/phosphonate ABC transporter, periplasmic binding protein</fullName>
    </submittedName>
</protein>
<accession>A0A1U9Z865</accession>
<evidence type="ECO:0000313" key="2">
    <source>
        <dbReference type="Proteomes" id="UP000191135"/>
    </source>
</evidence>
<dbReference type="Pfam" id="PF12974">
    <property type="entry name" value="Phosphonate-bd"/>
    <property type="match status" value="1"/>
</dbReference>
<dbReference type="Gene3D" id="3.40.190.10">
    <property type="entry name" value="Periplasmic binding protein-like II"/>
    <property type="match status" value="1"/>
</dbReference>
<dbReference type="Proteomes" id="UP000191135">
    <property type="component" value="Plasmid pMM593"/>
</dbReference>
<dbReference type="AlphaFoldDB" id="A0A1U9Z865"/>
<sequence>MGLIANTRMYNLTPPIRALFGALVMAVSEASGVVLDVIAHEAPRPLGDLWSRNDMGMVFMCSYPYAQRLPSARPQPLAAPVSTAEWAAGQPVYASRIVVRDESITHVEQLKAARWAWTVRDSQSGYNAPREFLAGLGVDGAVETVGPVITPAGVIDAVRDGKADAGAVDAYAWQLLEMHAPEMIKDLAVAATTAPAPFPMLVASASAPKEGIDKLRTALLALHETESGRTALAPLGLARFAMPDLAAVEALPGRARETDARLGARW</sequence>
<dbReference type="PANTHER" id="PTHR35841">
    <property type="entry name" value="PHOSPHONATES-BINDING PERIPLASMIC PROTEIN"/>
    <property type="match status" value="1"/>
</dbReference>
<gene>
    <name evidence="1" type="ORF">Mame_04582</name>
</gene>
<proteinExistence type="predicted"/>
<reference evidence="1 2" key="1">
    <citation type="submission" date="2017-03" db="EMBL/GenBank/DDBJ databases">
        <title>Foreign affairs: Plasmid Transfer between Roseobacters and Rhizobia.</title>
        <authorList>
            <person name="Bartling P."/>
            <person name="Bunk B."/>
            <person name="Overmann J."/>
            <person name="Brinkmann H."/>
            <person name="Petersen J."/>
        </authorList>
    </citation>
    <scope>NUCLEOTIDE SEQUENCE [LARGE SCALE GENOMIC DNA]</scope>
    <source>
        <strain evidence="1 2">MACL11</strain>
        <plasmid evidence="2">Plasmid pmm593</plasmid>
    </source>
</reference>
<organism evidence="1 2">
    <name type="scientific">Martelella mediterranea DSM 17316</name>
    <dbReference type="NCBI Taxonomy" id="1122214"/>
    <lineage>
        <taxon>Bacteria</taxon>
        <taxon>Pseudomonadati</taxon>
        <taxon>Pseudomonadota</taxon>
        <taxon>Alphaproteobacteria</taxon>
        <taxon>Hyphomicrobiales</taxon>
        <taxon>Aurantimonadaceae</taxon>
        <taxon>Martelella</taxon>
    </lineage>
</organism>
<geneLocation type="plasmid" evidence="2">
    <name>pmm593</name>
</geneLocation>
<keyword evidence="2" id="KW-1185">Reference proteome</keyword>
<dbReference type="SUPFAM" id="SSF53850">
    <property type="entry name" value="Periplasmic binding protein-like II"/>
    <property type="match status" value="1"/>
</dbReference>
<dbReference type="KEGG" id="mmed:Mame_04582"/>
<dbReference type="eggNOG" id="COG3221">
    <property type="taxonomic scope" value="Bacteria"/>
</dbReference>
<name>A0A1U9Z865_9HYPH</name>
<keyword evidence="1" id="KW-0614">Plasmid</keyword>
<dbReference type="EMBL" id="CP020331">
    <property type="protein sequence ID" value="AQZ53874.1"/>
    <property type="molecule type" value="Genomic_DNA"/>
</dbReference>
<evidence type="ECO:0000313" key="1">
    <source>
        <dbReference type="EMBL" id="AQZ53874.1"/>
    </source>
</evidence>
<dbReference type="PANTHER" id="PTHR35841:SF1">
    <property type="entry name" value="PHOSPHONATES-BINDING PERIPLASMIC PROTEIN"/>
    <property type="match status" value="1"/>
</dbReference>